<dbReference type="SUPFAM" id="SSF53597">
    <property type="entry name" value="Dihydrofolate reductase-like"/>
    <property type="match status" value="1"/>
</dbReference>
<dbReference type="Proteomes" id="UP001549167">
    <property type="component" value="Unassembled WGS sequence"/>
</dbReference>
<sequence>MKDEQFYMQHAIELAKLTIGQTRPNPSVGAVVVKNGVVIGTGTHMQPGKPHAEVYALQQAGDQAQGATMFVTLEPCSYYGKTPPCAKAIIDAGVDKVYVATLDPNPKVAGTGVAWLREAGIDVEVGVLETEAQHINQTFFHYMKHQKPFVTLKTAVSMDGKTSANSGDSKWITSDEARHDVHTERHRHDAILVGSQTVLRDDPHLTTRLPHGGLNPTRIILDTHLSIPLDANVLTDEEAQTIIVCGQQADVANEKQINAIEQATVWRMESERIDLNDVLEHMTNAKLMSVYVEGGATIHSEFIQHQLFDEIHLYMAPKLIGGELSKVFYNQLGFDYVDDAVAITFSSVDLIGPDIKIVANPRREEGA</sequence>
<evidence type="ECO:0000259" key="15">
    <source>
        <dbReference type="PROSITE" id="PS51747"/>
    </source>
</evidence>
<keyword evidence="7 14" id="KW-0479">Metal-binding</keyword>
<dbReference type="EMBL" id="JBEPMX010000008">
    <property type="protein sequence ID" value="MET3683635.1"/>
    <property type="molecule type" value="Genomic_DNA"/>
</dbReference>
<evidence type="ECO:0000256" key="3">
    <source>
        <dbReference type="ARBA" id="ARBA00004910"/>
    </source>
</evidence>
<keyword evidence="17" id="KW-1185">Reference proteome</keyword>
<evidence type="ECO:0000313" key="17">
    <source>
        <dbReference type="Proteomes" id="UP001549167"/>
    </source>
</evidence>
<dbReference type="GO" id="GO:0008835">
    <property type="term" value="F:diaminohydroxyphosphoribosylaminopyrimidine deaminase activity"/>
    <property type="evidence" value="ECO:0007669"/>
    <property type="project" value="UniProtKB-EC"/>
</dbReference>
<dbReference type="InterPro" id="IPR011549">
    <property type="entry name" value="RibD_C"/>
</dbReference>
<evidence type="ECO:0000313" key="16">
    <source>
        <dbReference type="EMBL" id="MET3683635.1"/>
    </source>
</evidence>
<evidence type="ECO:0000256" key="13">
    <source>
        <dbReference type="ARBA" id="ARBA00049886"/>
    </source>
</evidence>
<dbReference type="NCBIfam" id="TIGR00227">
    <property type="entry name" value="ribD_Cterm"/>
    <property type="match status" value="1"/>
</dbReference>
<comment type="catalytic activity">
    <reaction evidence="12 14">
        <text>5-amino-6-(5-phospho-D-ribitylamino)uracil + NADP(+) = 5-amino-6-(5-phospho-D-ribosylamino)uracil + NADPH + H(+)</text>
        <dbReference type="Rhea" id="RHEA:17845"/>
        <dbReference type="ChEBI" id="CHEBI:15378"/>
        <dbReference type="ChEBI" id="CHEBI:57783"/>
        <dbReference type="ChEBI" id="CHEBI:58349"/>
        <dbReference type="ChEBI" id="CHEBI:58421"/>
        <dbReference type="ChEBI" id="CHEBI:58453"/>
        <dbReference type="EC" id="1.1.1.193"/>
    </reaction>
</comment>
<comment type="cofactor">
    <cofactor evidence="14">
        <name>Zn(2+)</name>
        <dbReference type="ChEBI" id="CHEBI:29105"/>
    </cofactor>
    <text evidence="14">Binds 1 zinc ion.</text>
</comment>
<evidence type="ECO:0000256" key="9">
    <source>
        <dbReference type="ARBA" id="ARBA00022857"/>
    </source>
</evidence>
<evidence type="ECO:0000256" key="14">
    <source>
        <dbReference type="PIRNR" id="PIRNR006769"/>
    </source>
</evidence>
<dbReference type="PANTHER" id="PTHR38011">
    <property type="entry name" value="DIHYDROFOLATE REDUCTASE FAMILY PROTEIN (AFU_ORTHOLOGUE AFUA_8G06820)"/>
    <property type="match status" value="1"/>
</dbReference>
<organism evidence="16 17">
    <name type="scientific">Alkalibacillus flavidus</name>
    <dbReference type="NCBI Taxonomy" id="546021"/>
    <lineage>
        <taxon>Bacteria</taxon>
        <taxon>Bacillati</taxon>
        <taxon>Bacillota</taxon>
        <taxon>Bacilli</taxon>
        <taxon>Bacillales</taxon>
        <taxon>Bacillaceae</taxon>
        <taxon>Alkalibacillus</taxon>
    </lineage>
</organism>
<dbReference type="PANTHER" id="PTHR38011:SF7">
    <property type="entry name" value="2,5-DIAMINO-6-RIBOSYLAMINO-4(3H)-PYRIMIDINONE 5'-PHOSPHATE REDUCTASE"/>
    <property type="match status" value="1"/>
</dbReference>
<evidence type="ECO:0000256" key="2">
    <source>
        <dbReference type="ARBA" id="ARBA00004882"/>
    </source>
</evidence>
<dbReference type="Pfam" id="PF00383">
    <property type="entry name" value="dCMP_cyt_deam_1"/>
    <property type="match status" value="1"/>
</dbReference>
<comment type="function">
    <text evidence="1 14">Converts 2,5-diamino-6-(ribosylamino)-4(3h)-pyrimidinone 5'-phosphate into 5-amino-6-(ribosylamino)-2,4(1h,3h)-pyrimidinedione 5'-phosphate.</text>
</comment>
<comment type="pathway">
    <text evidence="3 14">Cofactor biosynthesis; riboflavin biosynthesis; 5-amino-6-(D-ribitylamino)uracil from GTP: step 3/4.</text>
</comment>
<dbReference type="InterPro" id="IPR024072">
    <property type="entry name" value="DHFR-like_dom_sf"/>
</dbReference>
<comment type="similarity">
    <text evidence="5 14">In the C-terminal section; belongs to the HTP reductase family.</text>
</comment>
<dbReference type="NCBIfam" id="TIGR00326">
    <property type="entry name" value="eubact_ribD"/>
    <property type="match status" value="1"/>
</dbReference>
<evidence type="ECO:0000256" key="7">
    <source>
        <dbReference type="ARBA" id="ARBA00022723"/>
    </source>
</evidence>
<dbReference type="InterPro" id="IPR002125">
    <property type="entry name" value="CMP_dCMP_dom"/>
</dbReference>
<evidence type="ECO:0000256" key="11">
    <source>
        <dbReference type="ARBA" id="ARBA00023268"/>
    </source>
</evidence>
<keyword evidence="10 14" id="KW-0560">Oxidoreductase</keyword>
<evidence type="ECO:0000256" key="10">
    <source>
        <dbReference type="ARBA" id="ARBA00023002"/>
    </source>
</evidence>
<dbReference type="PROSITE" id="PS51747">
    <property type="entry name" value="CYT_DCMP_DEAMINASES_2"/>
    <property type="match status" value="1"/>
</dbReference>
<dbReference type="CDD" id="cd01284">
    <property type="entry name" value="Riboflavin_deaminase-reductase"/>
    <property type="match status" value="1"/>
</dbReference>
<comment type="caution">
    <text evidence="16">The sequence shown here is derived from an EMBL/GenBank/DDBJ whole genome shotgun (WGS) entry which is preliminary data.</text>
</comment>
<keyword evidence="9 14" id="KW-0521">NADP</keyword>
<protein>
    <recommendedName>
        <fullName evidence="14">Riboflavin biosynthesis protein RibD</fullName>
    </recommendedName>
    <domain>
        <recommendedName>
            <fullName evidence="14">Diaminohydroxyphosphoribosylaminopyrimidine deaminase</fullName>
            <shortName evidence="14">DRAP deaminase</shortName>
            <ecNumber evidence="14">3.5.4.26</ecNumber>
        </recommendedName>
        <alternativeName>
            <fullName evidence="14">Riboflavin-specific deaminase</fullName>
        </alternativeName>
    </domain>
    <domain>
        <recommendedName>
            <fullName evidence="14">5-amino-6-(5-phosphoribosylamino)uracil reductase</fullName>
            <ecNumber evidence="14">1.1.1.193</ecNumber>
        </recommendedName>
        <alternativeName>
            <fullName evidence="14">HTP reductase</fullName>
        </alternativeName>
    </domain>
</protein>
<dbReference type="InterPro" id="IPR004794">
    <property type="entry name" value="Eubact_RibD"/>
</dbReference>
<gene>
    <name evidence="16" type="ORF">ABID56_001744</name>
</gene>
<comment type="catalytic activity">
    <reaction evidence="13 14">
        <text>2,5-diamino-6-hydroxy-4-(5-phosphoribosylamino)-pyrimidine + H2O + H(+) = 5-amino-6-(5-phospho-D-ribosylamino)uracil + NH4(+)</text>
        <dbReference type="Rhea" id="RHEA:21868"/>
        <dbReference type="ChEBI" id="CHEBI:15377"/>
        <dbReference type="ChEBI" id="CHEBI:15378"/>
        <dbReference type="ChEBI" id="CHEBI:28938"/>
        <dbReference type="ChEBI" id="CHEBI:58453"/>
        <dbReference type="ChEBI" id="CHEBI:58614"/>
        <dbReference type="EC" id="3.5.4.26"/>
    </reaction>
</comment>
<dbReference type="PIRSF" id="PIRSF006769">
    <property type="entry name" value="RibD"/>
    <property type="match status" value="1"/>
</dbReference>
<keyword evidence="6 14" id="KW-0686">Riboflavin biosynthesis</keyword>
<evidence type="ECO:0000256" key="1">
    <source>
        <dbReference type="ARBA" id="ARBA00002151"/>
    </source>
</evidence>
<evidence type="ECO:0000256" key="8">
    <source>
        <dbReference type="ARBA" id="ARBA00022833"/>
    </source>
</evidence>
<evidence type="ECO:0000256" key="12">
    <source>
        <dbReference type="ARBA" id="ARBA00049861"/>
    </source>
</evidence>
<dbReference type="Gene3D" id="3.40.140.10">
    <property type="entry name" value="Cytidine Deaminase, domain 2"/>
    <property type="match status" value="1"/>
</dbReference>
<dbReference type="EC" id="3.5.4.26" evidence="14"/>
<dbReference type="InterPro" id="IPR050765">
    <property type="entry name" value="Riboflavin_Biosynth_HTPR"/>
</dbReference>
<comment type="pathway">
    <text evidence="2 14">Cofactor biosynthesis; riboflavin biosynthesis; 5-amino-6-(D-ribitylamino)uracil from GTP: step 2/4.</text>
</comment>
<evidence type="ECO:0000256" key="4">
    <source>
        <dbReference type="ARBA" id="ARBA00005259"/>
    </source>
</evidence>
<dbReference type="InterPro" id="IPR002734">
    <property type="entry name" value="RibDG_C"/>
</dbReference>
<dbReference type="InterPro" id="IPR016192">
    <property type="entry name" value="APOBEC/CMP_deaminase_Zn-bd"/>
</dbReference>
<name>A0ABV2KYJ1_9BACI</name>
<keyword evidence="11" id="KW-0511">Multifunctional enzyme</keyword>
<proteinExistence type="inferred from homology"/>
<comment type="similarity">
    <text evidence="4 14">In the N-terminal section; belongs to the cytidine and deoxycytidylate deaminase family.</text>
</comment>
<dbReference type="InterPro" id="IPR016193">
    <property type="entry name" value="Cytidine_deaminase-like"/>
</dbReference>
<dbReference type="SUPFAM" id="SSF53927">
    <property type="entry name" value="Cytidine deaminase-like"/>
    <property type="match status" value="1"/>
</dbReference>
<accession>A0ABV2KYJ1</accession>
<dbReference type="EC" id="1.1.1.193" evidence="14"/>
<dbReference type="Gene3D" id="3.40.430.10">
    <property type="entry name" value="Dihydrofolate Reductase, subunit A"/>
    <property type="match status" value="1"/>
</dbReference>
<evidence type="ECO:0000256" key="6">
    <source>
        <dbReference type="ARBA" id="ARBA00022619"/>
    </source>
</evidence>
<feature type="domain" description="CMP/dCMP-type deaminase" evidence="15">
    <location>
        <begin position="2"/>
        <end position="123"/>
    </location>
</feature>
<dbReference type="RefSeq" id="WP_354220210.1">
    <property type="nucleotide sequence ID" value="NZ_JBEPMX010000008.1"/>
</dbReference>
<evidence type="ECO:0000256" key="5">
    <source>
        <dbReference type="ARBA" id="ARBA00007417"/>
    </source>
</evidence>
<dbReference type="GO" id="GO:0008703">
    <property type="term" value="F:5-amino-6-(5-phosphoribosylamino)uracil reductase activity"/>
    <property type="evidence" value="ECO:0007669"/>
    <property type="project" value="UniProtKB-EC"/>
</dbReference>
<reference evidence="16 17" key="1">
    <citation type="submission" date="2024-06" db="EMBL/GenBank/DDBJ databases">
        <title>Genomic Encyclopedia of Type Strains, Phase IV (KMG-IV): sequencing the most valuable type-strain genomes for metagenomic binning, comparative biology and taxonomic classification.</title>
        <authorList>
            <person name="Goeker M."/>
        </authorList>
    </citation>
    <scope>NUCLEOTIDE SEQUENCE [LARGE SCALE GENOMIC DNA]</scope>
    <source>
        <strain evidence="16 17">DSM 23520</strain>
    </source>
</reference>
<keyword evidence="14 16" id="KW-0378">Hydrolase</keyword>
<dbReference type="PROSITE" id="PS00903">
    <property type="entry name" value="CYT_DCMP_DEAMINASES_1"/>
    <property type="match status" value="1"/>
</dbReference>
<dbReference type="Pfam" id="PF01872">
    <property type="entry name" value="RibD_C"/>
    <property type="match status" value="1"/>
</dbReference>
<keyword evidence="8 14" id="KW-0862">Zinc</keyword>